<gene>
    <name evidence="1" type="ORF">Ciccas_006326</name>
</gene>
<dbReference type="AlphaFoldDB" id="A0ABD2Q643"/>
<evidence type="ECO:0008006" key="3">
    <source>
        <dbReference type="Google" id="ProtNLM"/>
    </source>
</evidence>
<keyword evidence="2" id="KW-1185">Reference proteome</keyword>
<protein>
    <recommendedName>
        <fullName evidence="3">HMA domain-containing protein</fullName>
    </recommendedName>
</protein>
<sequence length="92" mass="10283">MTKVNLMFTKHNDYLKVLTFDVEMACEGCANAIKNGLSSKPLYLTWSILVVGLDKSAITTHVAQNKVEVTSDCLESQIMEVLISMNKCKRLD</sequence>
<accession>A0ABD2Q643</accession>
<evidence type="ECO:0000313" key="2">
    <source>
        <dbReference type="Proteomes" id="UP001626550"/>
    </source>
</evidence>
<dbReference type="EMBL" id="JBJKFK010000840">
    <property type="protein sequence ID" value="KAL3315044.1"/>
    <property type="molecule type" value="Genomic_DNA"/>
</dbReference>
<name>A0ABD2Q643_9PLAT</name>
<comment type="caution">
    <text evidence="1">The sequence shown here is derived from an EMBL/GenBank/DDBJ whole genome shotgun (WGS) entry which is preliminary data.</text>
</comment>
<proteinExistence type="predicted"/>
<dbReference type="Proteomes" id="UP001626550">
    <property type="component" value="Unassembled WGS sequence"/>
</dbReference>
<dbReference type="Gene3D" id="3.30.70.100">
    <property type="match status" value="1"/>
</dbReference>
<evidence type="ECO:0000313" key="1">
    <source>
        <dbReference type="EMBL" id="KAL3315044.1"/>
    </source>
</evidence>
<organism evidence="1 2">
    <name type="scientific">Cichlidogyrus casuarinus</name>
    <dbReference type="NCBI Taxonomy" id="1844966"/>
    <lineage>
        <taxon>Eukaryota</taxon>
        <taxon>Metazoa</taxon>
        <taxon>Spiralia</taxon>
        <taxon>Lophotrochozoa</taxon>
        <taxon>Platyhelminthes</taxon>
        <taxon>Monogenea</taxon>
        <taxon>Monopisthocotylea</taxon>
        <taxon>Dactylogyridea</taxon>
        <taxon>Ancyrocephalidae</taxon>
        <taxon>Cichlidogyrus</taxon>
    </lineage>
</organism>
<reference evidence="1 2" key="1">
    <citation type="submission" date="2024-11" db="EMBL/GenBank/DDBJ databases">
        <title>Adaptive evolution of stress response genes in parasites aligns with host niche diversity.</title>
        <authorList>
            <person name="Hahn C."/>
            <person name="Resl P."/>
        </authorList>
    </citation>
    <scope>NUCLEOTIDE SEQUENCE [LARGE SCALE GENOMIC DNA]</scope>
    <source>
        <strain evidence="1">EGGRZ-B1_66</strain>
        <tissue evidence="1">Body</tissue>
    </source>
</reference>